<protein>
    <submittedName>
        <fullName evidence="6">TetR/AcrR family transcriptional regulator</fullName>
    </submittedName>
</protein>
<feature type="domain" description="HTH tetR-type" evidence="5">
    <location>
        <begin position="16"/>
        <end position="76"/>
    </location>
</feature>
<evidence type="ECO:0000259" key="5">
    <source>
        <dbReference type="PROSITE" id="PS50977"/>
    </source>
</evidence>
<dbReference type="SUPFAM" id="SSF48498">
    <property type="entry name" value="Tetracyclin repressor-like, C-terminal domain"/>
    <property type="match status" value="1"/>
</dbReference>
<dbReference type="GO" id="GO:0000976">
    <property type="term" value="F:transcription cis-regulatory region binding"/>
    <property type="evidence" value="ECO:0007669"/>
    <property type="project" value="TreeGrafter"/>
</dbReference>
<dbReference type="PANTHER" id="PTHR30055:SF225">
    <property type="entry name" value="TRANSCRIPTIONAL REGULATORY PROTEIN-RELATED"/>
    <property type="match status" value="1"/>
</dbReference>
<reference evidence="6 7" key="1">
    <citation type="submission" date="2020-05" db="EMBL/GenBank/DDBJ databases">
        <title>Strain PA2F3 complete genome.</title>
        <authorList>
            <person name="Kim Y.-S."/>
            <person name="Kim S.-J."/>
            <person name="Jung H.-k."/>
            <person name="Kim S.-E."/>
            <person name="Kim K.-H."/>
        </authorList>
    </citation>
    <scope>NUCLEOTIDE SEQUENCE [LARGE SCALE GENOMIC DNA]</scope>
    <source>
        <strain evidence="6 7">PA2F3</strain>
    </source>
</reference>
<evidence type="ECO:0000313" key="6">
    <source>
        <dbReference type="EMBL" id="QKJ18724.1"/>
    </source>
</evidence>
<dbReference type="InterPro" id="IPR036271">
    <property type="entry name" value="Tet_transcr_reg_TetR-rel_C_sf"/>
</dbReference>
<dbReference type="GO" id="GO:0003700">
    <property type="term" value="F:DNA-binding transcription factor activity"/>
    <property type="evidence" value="ECO:0007669"/>
    <property type="project" value="TreeGrafter"/>
</dbReference>
<evidence type="ECO:0000256" key="1">
    <source>
        <dbReference type="ARBA" id="ARBA00023015"/>
    </source>
</evidence>
<dbReference type="Pfam" id="PF00440">
    <property type="entry name" value="TetR_N"/>
    <property type="match status" value="1"/>
</dbReference>
<sequence length="199" mass="21477">MPASGDHRRRPRRRGAALEEAIVAATIAELREVGYAAMTMDAVARRAGAGKVSVYRRWRTKAELAREAAYRLVGEPELPPEPSTLREDLLAAFRAMAQQMEGPAGEALRGIVSEALRDAAAPSVFDGSRAGSLRAMRTLVARAAARGEPVDPAPAPTRLQAAPALIQHRFLTQGVDHLDEAFLVEVIDEVALPLLRRDG</sequence>
<dbReference type="SUPFAM" id="SSF46689">
    <property type="entry name" value="Homeodomain-like"/>
    <property type="match status" value="1"/>
</dbReference>
<evidence type="ECO:0000256" key="2">
    <source>
        <dbReference type="ARBA" id="ARBA00023125"/>
    </source>
</evidence>
<proteinExistence type="predicted"/>
<keyword evidence="2 4" id="KW-0238">DNA-binding</keyword>
<evidence type="ECO:0000313" key="7">
    <source>
        <dbReference type="Proteomes" id="UP000502498"/>
    </source>
</evidence>
<name>A0A7D4TQ01_9MICO</name>
<dbReference type="Pfam" id="PF16859">
    <property type="entry name" value="TetR_C_11"/>
    <property type="match status" value="1"/>
</dbReference>
<evidence type="ECO:0000256" key="3">
    <source>
        <dbReference type="ARBA" id="ARBA00023163"/>
    </source>
</evidence>
<accession>A0A7D4TQ01</accession>
<dbReference type="InterPro" id="IPR009057">
    <property type="entry name" value="Homeodomain-like_sf"/>
</dbReference>
<organism evidence="6 7">
    <name type="scientific">Microbacterium hominis</name>
    <dbReference type="NCBI Taxonomy" id="162426"/>
    <lineage>
        <taxon>Bacteria</taxon>
        <taxon>Bacillati</taxon>
        <taxon>Actinomycetota</taxon>
        <taxon>Actinomycetes</taxon>
        <taxon>Micrococcales</taxon>
        <taxon>Microbacteriaceae</taxon>
        <taxon>Microbacterium</taxon>
    </lineage>
</organism>
<dbReference type="InterPro" id="IPR050109">
    <property type="entry name" value="HTH-type_TetR-like_transc_reg"/>
</dbReference>
<dbReference type="EMBL" id="CP054038">
    <property type="protein sequence ID" value="QKJ18724.1"/>
    <property type="molecule type" value="Genomic_DNA"/>
</dbReference>
<evidence type="ECO:0000256" key="4">
    <source>
        <dbReference type="PROSITE-ProRule" id="PRU00335"/>
    </source>
</evidence>
<dbReference type="InterPro" id="IPR001647">
    <property type="entry name" value="HTH_TetR"/>
</dbReference>
<dbReference type="PANTHER" id="PTHR30055">
    <property type="entry name" value="HTH-TYPE TRANSCRIPTIONAL REGULATOR RUTR"/>
    <property type="match status" value="1"/>
</dbReference>
<gene>
    <name evidence="6" type="ORF">HQM25_04540</name>
</gene>
<dbReference type="Proteomes" id="UP000502498">
    <property type="component" value="Chromosome"/>
</dbReference>
<dbReference type="PROSITE" id="PS50977">
    <property type="entry name" value="HTH_TETR_2"/>
    <property type="match status" value="1"/>
</dbReference>
<keyword evidence="1" id="KW-0805">Transcription regulation</keyword>
<feature type="DNA-binding region" description="H-T-H motif" evidence="4">
    <location>
        <begin position="39"/>
        <end position="58"/>
    </location>
</feature>
<dbReference type="Gene3D" id="1.10.357.10">
    <property type="entry name" value="Tetracycline Repressor, domain 2"/>
    <property type="match status" value="1"/>
</dbReference>
<dbReference type="InterPro" id="IPR011075">
    <property type="entry name" value="TetR_C"/>
</dbReference>
<keyword evidence="3" id="KW-0804">Transcription</keyword>
<dbReference type="Gene3D" id="1.10.10.60">
    <property type="entry name" value="Homeodomain-like"/>
    <property type="match status" value="1"/>
</dbReference>
<dbReference type="AlphaFoldDB" id="A0A7D4TQ01"/>